<keyword evidence="9" id="KW-0229">DNA integration</keyword>
<evidence type="ECO:0000313" key="17">
    <source>
        <dbReference type="EMBL" id="MBW0530508.1"/>
    </source>
</evidence>
<name>A0A9Q3EYP7_9BASI</name>
<evidence type="ECO:0000256" key="3">
    <source>
        <dbReference type="ARBA" id="ARBA00022722"/>
    </source>
</evidence>
<dbReference type="PANTHER" id="PTHR42648:SF11">
    <property type="entry name" value="TRANSPOSON TY4-P GAG-POL POLYPROTEIN"/>
    <property type="match status" value="1"/>
</dbReference>
<evidence type="ECO:0000256" key="10">
    <source>
        <dbReference type="ARBA" id="ARBA00022918"/>
    </source>
</evidence>
<evidence type="ECO:0000256" key="7">
    <source>
        <dbReference type="ARBA" id="ARBA00022842"/>
    </source>
</evidence>
<dbReference type="Gene3D" id="3.30.420.10">
    <property type="entry name" value="Ribonuclease H-like superfamily/Ribonuclease H"/>
    <property type="match status" value="1"/>
</dbReference>
<keyword evidence="7" id="KW-0460">Magnesium</keyword>
<protein>
    <recommendedName>
        <fullName evidence="16">Integrase catalytic domain-containing protein</fullName>
    </recommendedName>
</protein>
<dbReference type="GO" id="GO:0005634">
    <property type="term" value="C:nucleus"/>
    <property type="evidence" value="ECO:0007669"/>
    <property type="project" value="UniProtKB-ARBA"/>
</dbReference>
<evidence type="ECO:0000256" key="15">
    <source>
        <dbReference type="ARBA" id="ARBA00049244"/>
    </source>
</evidence>
<dbReference type="GO" id="GO:0003964">
    <property type="term" value="F:RNA-directed DNA polymerase activity"/>
    <property type="evidence" value="ECO:0007669"/>
    <property type="project" value="UniProtKB-KW"/>
</dbReference>
<dbReference type="GO" id="GO:0046872">
    <property type="term" value="F:metal ion binding"/>
    <property type="evidence" value="ECO:0007669"/>
    <property type="project" value="UniProtKB-KW"/>
</dbReference>
<dbReference type="GO" id="GO:0016787">
    <property type="term" value="F:hydrolase activity"/>
    <property type="evidence" value="ECO:0007669"/>
    <property type="project" value="UniProtKB-KW"/>
</dbReference>
<keyword evidence="1" id="KW-0815">Transposition</keyword>
<dbReference type="InterPro" id="IPR012337">
    <property type="entry name" value="RNaseH-like_sf"/>
</dbReference>
<feature type="domain" description="Integrase catalytic" evidence="16">
    <location>
        <begin position="1"/>
        <end position="120"/>
    </location>
</feature>
<keyword evidence="4" id="KW-0479">Metal-binding</keyword>
<dbReference type="GO" id="GO:0032196">
    <property type="term" value="P:transposition"/>
    <property type="evidence" value="ECO:0007669"/>
    <property type="project" value="UniProtKB-KW"/>
</dbReference>
<keyword evidence="11" id="KW-0808">Transferase</keyword>
<dbReference type="Pfam" id="PF07727">
    <property type="entry name" value="RVT_2"/>
    <property type="match status" value="1"/>
</dbReference>
<evidence type="ECO:0000256" key="8">
    <source>
        <dbReference type="ARBA" id="ARBA00022884"/>
    </source>
</evidence>
<comment type="catalytic activity">
    <reaction evidence="14">
        <text>DNA(n) + a 2'-deoxyribonucleoside 5'-triphosphate = DNA(n+1) + diphosphate</text>
        <dbReference type="Rhea" id="RHEA:22508"/>
        <dbReference type="Rhea" id="RHEA-COMP:17339"/>
        <dbReference type="Rhea" id="RHEA-COMP:17340"/>
        <dbReference type="ChEBI" id="CHEBI:33019"/>
        <dbReference type="ChEBI" id="CHEBI:61560"/>
        <dbReference type="ChEBI" id="CHEBI:173112"/>
        <dbReference type="EC" id="2.7.7.49"/>
    </reaction>
</comment>
<keyword evidence="18" id="KW-1185">Reference proteome</keyword>
<comment type="catalytic activity">
    <reaction evidence="15">
        <text>DNA(n) + a 2'-deoxyribonucleoside 5'-triphosphate = DNA(n+1) + diphosphate</text>
        <dbReference type="Rhea" id="RHEA:22508"/>
        <dbReference type="Rhea" id="RHEA-COMP:17339"/>
        <dbReference type="Rhea" id="RHEA-COMP:17340"/>
        <dbReference type="ChEBI" id="CHEBI:33019"/>
        <dbReference type="ChEBI" id="CHEBI:61560"/>
        <dbReference type="ChEBI" id="CHEBI:173112"/>
        <dbReference type="EC" id="2.7.7.7"/>
    </reaction>
</comment>
<keyword evidence="12" id="KW-0233">DNA recombination</keyword>
<sequence length="530" mass="59826">MQSELKLMSYIHKIQNKIQRCPSFLHTDRGGEFYSTSFRSKAKALGIVFERGPANSPQTNSIAERFNQTLLTKCRCLLAQSNVPIRFWDEAIKSSSTLINLLPSRSLNWKSPVSVLLELKSNIEPVRSLNSLIPFGLKAFVSRQPESKVLPPSKPLLYLGPEDSSYASRFLDPQTGKFIVSGDYTPVPFKFNYTTSGSLKKSVEGLPCTTTNNSSLAQHSQITIIPSWPCKNNISSTTPTIPDDRSPPAPTPFSEPTITVKSETIRPLLNHAPLSAHHPVSHFLIKRVMLTFHTITIPQKTSTETTLLPNLEDKGTYPRLQGHRRHVATRPKEEQIGKILKYKARWVCFGNHQENMVNYYNTYAAVDRSESFKILLLLMVNRKYLAYQFDVETAFLYGEMDAPNYVSQVANYEVPASADTDKCLFFNTDRTIFLHIHVDDGFIIGETAENRSVILHQQDFCSKILEEFKMTSANSIKTPAPANNHNVIAQASVPFSNLTMQKAIRMLNYLALHTRPDIMFTTNLLSQFTN</sequence>
<dbReference type="GO" id="GO:0003723">
    <property type="term" value="F:RNA binding"/>
    <property type="evidence" value="ECO:0007669"/>
    <property type="project" value="UniProtKB-KW"/>
</dbReference>
<keyword evidence="11" id="KW-0239">DNA-directed DNA polymerase</keyword>
<evidence type="ECO:0000256" key="11">
    <source>
        <dbReference type="ARBA" id="ARBA00022932"/>
    </source>
</evidence>
<dbReference type="PROSITE" id="PS50994">
    <property type="entry name" value="INTEGRASE"/>
    <property type="match status" value="1"/>
</dbReference>
<dbReference type="GO" id="GO:0003887">
    <property type="term" value="F:DNA-directed DNA polymerase activity"/>
    <property type="evidence" value="ECO:0007669"/>
    <property type="project" value="UniProtKB-KW"/>
</dbReference>
<dbReference type="GO" id="GO:0015074">
    <property type="term" value="P:DNA integration"/>
    <property type="evidence" value="ECO:0007669"/>
    <property type="project" value="UniProtKB-KW"/>
</dbReference>
<dbReference type="PANTHER" id="PTHR42648">
    <property type="entry name" value="TRANSPOSASE, PUTATIVE-RELATED"/>
    <property type="match status" value="1"/>
</dbReference>
<dbReference type="InterPro" id="IPR013103">
    <property type="entry name" value="RVT_2"/>
</dbReference>
<keyword evidence="8" id="KW-0694">RNA-binding</keyword>
<keyword evidence="10" id="KW-0695">RNA-directed DNA polymerase</keyword>
<dbReference type="Proteomes" id="UP000765509">
    <property type="component" value="Unassembled WGS sequence"/>
</dbReference>
<dbReference type="InterPro" id="IPR001584">
    <property type="entry name" value="Integrase_cat-core"/>
</dbReference>
<keyword evidence="3" id="KW-0540">Nuclease</keyword>
<keyword evidence="13" id="KW-0511">Multifunctional enzyme</keyword>
<dbReference type="AlphaFoldDB" id="A0A9Q3EYP7"/>
<reference evidence="17" key="1">
    <citation type="submission" date="2021-03" db="EMBL/GenBank/DDBJ databases">
        <title>Draft genome sequence of rust myrtle Austropuccinia psidii MF-1, a brazilian biotype.</title>
        <authorList>
            <person name="Quecine M.C."/>
            <person name="Pachon D.M.R."/>
            <person name="Bonatelli M.L."/>
            <person name="Correr F.H."/>
            <person name="Franceschini L.M."/>
            <person name="Leite T.F."/>
            <person name="Margarido G.R.A."/>
            <person name="Almeida C.A."/>
            <person name="Ferrarezi J.A."/>
            <person name="Labate C.A."/>
        </authorList>
    </citation>
    <scope>NUCLEOTIDE SEQUENCE</scope>
    <source>
        <strain evidence="17">MF-1</strain>
    </source>
</reference>
<evidence type="ECO:0000256" key="2">
    <source>
        <dbReference type="ARBA" id="ARBA00022695"/>
    </source>
</evidence>
<evidence type="ECO:0000256" key="9">
    <source>
        <dbReference type="ARBA" id="ARBA00022908"/>
    </source>
</evidence>
<evidence type="ECO:0000259" key="16">
    <source>
        <dbReference type="PROSITE" id="PS50994"/>
    </source>
</evidence>
<evidence type="ECO:0000256" key="14">
    <source>
        <dbReference type="ARBA" id="ARBA00048173"/>
    </source>
</evidence>
<evidence type="ECO:0000256" key="13">
    <source>
        <dbReference type="ARBA" id="ARBA00023268"/>
    </source>
</evidence>
<dbReference type="EMBL" id="AVOT02036064">
    <property type="protein sequence ID" value="MBW0530508.1"/>
    <property type="molecule type" value="Genomic_DNA"/>
</dbReference>
<dbReference type="InterPro" id="IPR039537">
    <property type="entry name" value="Retrotran_Ty1/copia-like"/>
</dbReference>
<evidence type="ECO:0000256" key="4">
    <source>
        <dbReference type="ARBA" id="ARBA00022723"/>
    </source>
</evidence>
<keyword evidence="6" id="KW-0378">Hydrolase</keyword>
<evidence type="ECO:0000313" key="18">
    <source>
        <dbReference type="Proteomes" id="UP000765509"/>
    </source>
</evidence>
<organism evidence="17 18">
    <name type="scientific">Austropuccinia psidii MF-1</name>
    <dbReference type="NCBI Taxonomy" id="1389203"/>
    <lineage>
        <taxon>Eukaryota</taxon>
        <taxon>Fungi</taxon>
        <taxon>Dikarya</taxon>
        <taxon>Basidiomycota</taxon>
        <taxon>Pucciniomycotina</taxon>
        <taxon>Pucciniomycetes</taxon>
        <taxon>Pucciniales</taxon>
        <taxon>Sphaerophragmiaceae</taxon>
        <taxon>Austropuccinia</taxon>
    </lineage>
</organism>
<keyword evidence="5" id="KW-0255">Endonuclease</keyword>
<gene>
    <name evidence="17" type="ORF">O181_070223</name>
</gene>
<comment type="caution">
    <text evidence="17">The sequence shown here is derived from an EMBL/GenBank/DDBJ whole genome shotgun (WGS) entry which is preliminary data.</text>
</comment>
<evidence type="ECO:0000256" key="1">
    <source>
        <dbReference type="ARBA" id="ARBA00022578"/>
    </source>
</evidence>
<dbReference type="GO" id="GO:0006310">
    <property type="term" value="P:DNA recombination"/>
    <property type="evidence" value="ECO:0007669"/>
    <property type="project" value="UniProtKB-KW"/>
</dbReference>
<accession>A0A9Q3EYP7</accession>
<keyword evidence="2" id="KW-0548">Nucleotidyltransferase</keyword>
<evidence type="ECO:0000256" key="12">
    <source>
        <dbReference type="ARBA" id="ARBA00023172"/>
    </source>
</evidence>
<evidence type="ECO:0000256" key="5">
    <source>
        <dbReference type="ARBA" id="ARBA00022759"/>
    </source>
</evidence>
<dbReference type="InterPro" id="IPR036397">
    <property type="entry name" value="RNaseH_sf"/>
</dbReference>
<dbReference type="OrthoDB" id="4851256at2759"/>
<dbReference type="SUPFAM" id="SSF53098">
    <property type="entry name" value="Ribonuclease H-like"/>
    <property type="match status" value="1"/>
</dbReference>
<dbReference type="GO" id="GO:0004519">
    <property type="term" value="F:endonuclease activity"/>
    <property type="evidence" value="ECO:0007669"/>
    <property type="project" value="UniProtKB-KW"/>
</dbReference>
<evidence type="ECO:0000256" key="6">
    <source>
        <dbReference type="ARBA" id="ARBA00022801"/>
    </source>
</evidence>
<proteinExistence type="predicted"/>